<reference evidence="1" key="1">
    <citation type="journal article" date="2010" name="Science">
        <title>Plasticity of animal genome architecture unmasked by rapid evolution of a pelagic tunicate.</title>
        <authorList>
            <person name="Denoeud F."/>
            <person name="Henriet S."/>
            <person name="Mungpakdee S."/>
            <person name="Aury J.M."/>
            <person name="Da Silva C."/>
            <person name="Brinkmann H."/>
            <person name="Mikhaleva J."/>
            <person name="Olsen L.C."/>
            <person name="Jubin C."/>
            <person name="Canestro C."/>
            <person name="Bouquet J.M."/>
            <person name="Danks G."/>
            <person name="Poulain J."/>
            <person name="Campsteijn C."/>
            <person name="Adamski M."/>
            <person name="Cross I."/>
            <person name="Yadetie F."/>
            <person name="Muffato M."/>
            <person name="Louis A."/>
            <person name="Butcher S."/>
            <person name="Tsagkogeorga G."/>
            <person name="Konrad A."/>
            <person name="Singh S."/>
            <person name="Jensen M.F."/>
            <person name="Cong E.H."/>
            <person name="Eikeseth-Otteraa H."/>
            <person name="Noel B."/>
            <person name="Anthouard V."/>
            <person name="Porcel B.M."/>
            <person name="Kachouri-Lafond R."/>
            <person name="Nishino A."/>
            <person name="Ugolini M."/>
            <person name="Chourrout P."/>
            <person name="Nishida H."/>
            <person name="Aasland R."/>
            <person name="Huzurbazar S."/>
            <person name="Westhof E."/>
            <person name="Delsuc F."/>
            <person name="Lehrach H."/>
            <person name="Reinhardt R."/>
            <person name="Weissenbach J."/>
            <person name="Roy S.W."/>
            <person name="Artiguenave F."/>
            <person name="Postlethwait J.H."/>
            <person name="Manak J.R."/>
            <person name="Thompson E.M."/>
            <person name="Jaillon O."/>
            <person name="Du Pasquier L."/>
            <person name="Boudinot P."/>
            <person name="Liberles D.A."/>
            <person name="Volff J.N."/>
            <person name="Philippe H."/>
            <person name="Lenhard B."/>
            <person name="Roest Crollius H."/>
            <person name="Wincker P."/>
            <person name="Chourrout D."/>
        </authorList>
    </citation>
    <scope>NUCLEOTIDE SEQUENCE [LARGE SCALE GENOMIC DNA]</scope>
</reference>
<dbReference type="AlphaFoldDB" id="E4X210"/>
<dbReference type="EMBL" id="FN653021">
    <property type="protein sequence ID" value="CBY23478.1"/>
    <property type="molecule type" value="Genomic_DNA"/>
</dbReference>
<evidence type="ECO:0000313" key="2">
    <source>
        <dbReference type="Proteomes" id="UP000001307"/>
    </source>
</evidence>
<name>E4X210_OIKDI</name>
<dbReference type="Proteomes" id="UP000001307">
    <property type="component" value="Unassembled WGS sequence"/>
</dbReference>
<organism evidence="1">
    <name type="scientific">Oikopleura dioica</name>
    <name type="common">Tunicate</name>
    <dbReference type="NCBI Taxonomy" id="34765"/>
    <lineage>
        <taxon>Eukaryota</taxon>
        <taxon>Metazoa</taxon>
        <taxon>Chordata</taxon>
        <taxon>Tunicata</taxon>
        <taxon>Appendicularia</taxon>
        <taxon>Copelata</taxon>
        <taxon>Oikopleuridae</taxon>
        <taxon>Oikopleura</taxon>
    </lineage>
</organism>
<proteinExistence type="predicted"/>
<protein>
    <submittedName>
        <fullName evidence="1">Uncharacterized protein</fullName>
    </submittedName>
</protein>
<evidence type="ECO:0000313" key="1">
    <source>
        <dbReference type="EMBL" id="CBY23478.1"/>
    </source>
</evidence>
<dbReference type="InParanoid" id="E4X210"/>
<sequence length="296" mass="34447">MRFFASLFLICTTRANRKRFRLKVKSTYEEFWARENPQSVGNTDDSTSKKFFDRTLGAGIDRTRRIYKRCSIKYGLVYAIKPGFAEHPKPVDVVCSPGYKLVKASNERLYDGDIVCQQREIVPELKCKKKEKKPSPQWKPTCPQPIKDGVNVTVVDMFKMNGQKTGYVFRLDTKMNEDFSVAFQYPSGSTGANLQTWNLNYFNFYPDFVLFHSQKAYKIHENDDPNKTVVLVENIDSDEMPRFHLFEGHLNRHECFRNIETRAYSKWFIKTRKFPTAESIRSVSVNRVTGQVLPVS</sequence>
<dbReference type="OrthoDB" id="10317753at2759"/>
<accession>E4X210</accession>
<keyword evidence="2" id="KW-1185">Reference proteome</keyword>
<gene>
    <name evidence="1" type="ORF">GSOID_T00015919001</name>
</gene>